<protein>
    <submittedName>
        <fullName evidence="2">Glycine zipper 2TM domain-containing protein</fullName>
    </submittedName>
</protein>
<keyword evidence="3" id="KW-1185">Reference proteome</keyword>
<dbReference type="Pfam" id="PF13441">
    <property type="entry name" value="Gly-zipper_YMGG"/>
    <property type="match status" value="1"/>
</dbReference>
<gene>
    <name evidence="2" type="ORF">DX908_04705</name>
</gene>
<evidence type="ECO:0000259" key="1">
    <source>
        <dbReference type="Pfam" id="PF13441"/>
    </source>
</evidence>
<name>A0A371RGR2_9PROT</name>
<accession>A0A371RGR2</accession>
<sequence>MLKVFGAAAAGLVLLAGCTSTGNIERNTAGGAALGAIAGGVIGNNVGDGDAQRGAAIGAVLGGAAGAARGSRQDAQCGGTEFKKPAAGQELIYDRSAQRYYYIDRSTGKTYWNDGSLRSC</sequence>
<dbReference type="AlphaFoldDB" id="A0A371RGR2"/>
<feature type="domain" description="YMGG-like Gly-zipper" evidence="1">
    <location>
        <begin position="27"/>
        <end position="71"/>
    </location>
</feature>
<dbReference type="EMBL" id="QUQO01000001">
    <property type="protein sequence ID" value="RFB04640.1"/>
    <property type="molecule type" value="Genomic_DNA"/>
</dbReference>
<dbReference type="Proteomes" id="UP000264589">
    <property type="component" value="Unassembled WGS sequence"/>
</dbReference>
<organism evidence="2 3">
    <name type="scientific">Parvularcula marina</name>
    <dbReference type="NCBI Taxonomy" id="2292771"/>
    <lineage>
        <taxon>Bacteria</taxon>
        <taxon>Pseudomonadati</taxon>
        <taxon>Pseudomonadota</taxon>
        <taxon>Alphaproteobacteria</taxon>
        <taxon>Parvularculales</taxon>
        <taxon>Parvularculaceae</taxon>
        <taxon>Parvularcula</taxon>
    </lineage>
</organism>
<dbReference type="RefSeq" id="WP_116391272.1">
    <property type="nucleotide sequence ID" value="NZ_CAXQPM010000009.1"/>
</dbReference>
<dbReference type="InParanoid" id="A0A371RGR2"/>
<dbReference type="PROSITE" id="PS51257">
    <property type="entry name" value="PROKAR_LIPOPROTEIN"/>
    <property type="match status" value="1"/>
</dbReference>
<proteinExistence type="predicted"/>
<evidence type="ECO:0000313" key="3">
    <source>
        <dbReference type="Proteomes" id="UP000264589"/>
    </source>
</evidence>
<dbReference type="OrthoDB" id="7632626at2"/>
<evidence type="ECO:0000313" key="2">
    <source>
        <dbReference type="EMBL" id="RFB04640.1"/>
    </source>
</evidence>
<reference evidence="2 3" key="1">
    <citation type="submission" date="2018-08" db="EMBL/GenBank/DDBJ databases">
        <title>Parvularcula sp. SM1705, isolated from surface water of the South Sea China.</title>
        <authorList>
            <person name="Sun L."/>
        </authorList>
    </citation>
    <scope>NUCLEOTIDE SEQUENCE [LARGE SCALE GENOMIC DNA]</scope>
    <source>
        <strain evidence="2 3">SM1705</strain>
    </source>
</reference>
<comment type="caution">
    <text evidence="2">The sequence shown here is derived from an EMBL/GenBank/DDBJ whole genome shotgun (WGS) entry which is preliminary data.</text>
</comment>
<dbReference type="InterPro" id="IPR027367">
    <property type="entry name" value="Gly-zipper_YMGG"/>
</dbReference>